<sequence length="66" mass="7485">MSLMTSPPNSMLQTGRLKHGKKYQESFVTPQVTKKLPCSYARYGRTSKLGLWHTQNTHHSGAPQVR</sequence>
<evidence type="ECO:0000256" key="1">
    <source>
        <dbReference type="SAM" id="MobiDB-lite"/>
    </source>
</evidence>
<protein>
    <submittedName>
        <fullName evidence="2">Uncharacterized protein</fullName>
    </submittedName>
</protein>
<keyword evidence="3" id="KW-1185">Reference proteome</keyword>
<feature type="region of interest" description="Disordered" evidence="1">
    <location>
        <begin position="1"/>
        <end position="20"/>
    </location>
</feature>
<accession>A0A5B7H452</accession>
<proteinExistence type="predicted"/>
<evidence type="ECO:0000313" key="2">
    <source>
        <dbReference type="EMBL" id="MPC64853.1"/>
    </source>
</evidence>
<dbReference type="Proteomes" id="UP000324222">
    <property type="component" value="Unassembled WGS sequence"/>
</dbReference>
<name>A0A5B7H452_PORTR</name>
<organism evidence="2 3">
    <name type="scientific">Portunus trituberculatus</name>
    <name type="common">Swimming crab</name>
    <name type="synonym">Neptunus trituberculatus</name>
    <dbReference type="NCBI Taxonomy" id="210409"/>
    <lineage>
        <taxon>Eukaryota</taxon>
        <taxon>Metazoa</taxon>
        <taxon>Ecdysozoa</taxon>
        <taxon>Arthropoda</taxon>
        <taxon>Crustacea</taxon>
        <taxon>Multicrustacea</taxon>
        <taxon>Malacostraca</taxon>
        <taxon>Eumalacostraca</taxon>
        <taxon>Eucarida</taxon>
        <taxon>Decapoda</taxon>
        <taxon>Pleocyemata</taxon>
        <taxon>Brachyura</taxon>
        <taxon>Eubrachyura</taxon>
        <taxon>Portunoidea</taxon>
        <taxon>Portunidae</taxon>
        <taxon>Portuninae</taxon>
        <taxon>Portunus</taxon>
    </lineage>
</organism>
<evidence type="ECO:0000313" key="3">
    <source>
        <dbReference type="Proteomes" id="UP000324222"/>
    </source>
</evidence>
<feature type="compositionally biased region" description="Polar residues" evidence="1">
    <location>
        <begin position="1"/>
        <end position="13"/>
    </location>
</feature>
<dbReference type="AlphaFoldDB" id="A0A5B7H452"/>
<comment type="caution">
    <text evidence="2">The sequence shown here is derived from an EMBL/GenBank/DDBJ whole genome shotgun (WGS) entry which is preliminary data.</text>
</comment>
<dbReference type="EMBL" id="VSRR010022653">
    <property type="protein sequence ID" value="MPC64853.1"/>
    <property type="molecule type" value="Genomic_DNA"/>
</dbReference>
<reference evidence="2 3" key="1">
    <citation type="submission" date="2019-05" db="EMBL/GenBank/DDBJ databases">
        <title>Another draft genome of Portunus trituberculatus and its Hox gene families provides insights of decapod evolution.</title>
        <authorList>
            <person name="Jeong J.-H."/>
            <person name="Song I."/>
            <person name="Kim S."/>
            <person name="Choi T."/>
            <person name="Kim D."/>
            <person name="Ryu S."/>
            <person name="Kim W."/>
        </authorList>
    </citation>
    <scope>NUCLEOTIDE SEQUENCE [LARGE SCALE GENOMIC DNA]</scope>
    <source>
        <tissue evidence="2">Muscle</tissue>
    </source>
</reference>
<gene>
    <name evidence="2" type="ORF">E2C01_058975</name>
</gene>